<evidence type="ECO:0000256" key="3">
    <source>
        <dbReference type="ARBA" id="ARBA00022833"/>
    </source>
</evidence>
<dbReference type="Gene3D" id="3.40.50.1980">
    <property type="entry name" value="Nitrogenase molybdenum iron protein domain"/>
    <property type="match status" value="2"/>
</dbReference>
<dbReference type="Proteomes" id="UP001150924">
    <property type="component" value="Unassembled WGS sequence"/>
</dbReference>
<dbReference type="Pfam" id="PF00815">
    <property type="entry name" value="Histidinol_dh"/>
    <property type="match status" value="1"/>
</dbReference>
<proteinExistence type="inferred from homology"/>
<evidence type="ECO:0000256" key="7">
    <source>
        <dbReference type="PIRSR" id="PIRSR000099-1"/>
    </source>
</evidence>
<dbReference type="GO" id="GO:0008270">
    <property type="term" value="F:zinc ion binding"/>
    <property type="evidence" value="ECO:0007669"/>
    <property type="project" value="UniProtKB-UniRule"/>
</dbReference>
<keyword evidence="5" id="KW-0368">Histidine biosynthesis</keyword>
<dbReference type="FunFam" id="3.40.50.1980:FF:000001">
    <property type="entry name" value="Histidinol dehydrogenase"/>
    <property type="match status" value="1"/>
</dbReference>
<name>A0A9X3J041_9BACT</name>
<dbReference type="GO" id="GO:0000105">
    <property type="term" value="P:L-histidine biosynthetic process"/>
    <property type="evidence" value="ECO:0007669"/>
    <property type="project" value="UniProtKB-UniRule"/>
</dbReference>
<feature type="binding site" evidence="5 9">
    <location>
        <position position="239"/>
    </location>
    <ligand>
        <name>substrate</name>
    </ligand>
</feature>
<dbReference type="PIRSF" id="PIRSF000099">
    <property type="entry name" value="Histidinol_dh"/>
    <property type="match status" value="1"/>
</dbReference>
<dbReference type="InterPro" id="IPR022695">
    <property type="entry name" value="Histidinol_DH_monofunct"/>
</dbReference>
<feature type="active site" description="Proton acceptor" evidence="5 7">
    <location>
        <position position="329"/>
    </location>
</feature>
<dbReference type="CDD" id="cd06572">
    <property type="entry name" value="Histidinol_dh"/>
    <property type="match status" value="1"/>
</dbReference>
<feature type="binding site" evidence="5 9">
    <location>
        <position position="261"/>
    </location>
    <ligand>
        <name>substrate</name>
    </ligand>
</feature>
<evidence type="ECO:0000313" key="12">
    <source>
        <dbReference type="EMBL" id="MCY1009670.1"/>
    </source>
</evidence>
<feature type="binding site" evidence="5 9">
    <location>
        <position position="330"/>
    </location>
    <ligand>
        <name>substrate</name>
    </ligand>
</feature>
<dbReference type="GO" id="GO:0004399">
    <property type="term" value="F:histidinol dehydrogenase activity"/>
    <property type="evidence" value="ECO:0007669"/>
    <property type="project" value="UniProtKB-UniRule"/>
</dbReference>
<comment type="pathway">
    <text evidence="5">Amino-acid biosynthesis; L-histidine biosynthesis; L-histidine from 5-phospho-alpha-D-ribose 1-diphosphate: step 9/9.</text>
</comment>
<reference evidence="12" key="1">
    <citation type="submission" date="2022-11" db="EMBL/GenBank/DDBJ databases">
        <title>Minimal conservation of predation-associated metabolite biosynthetic gene clusters underscores biosynthetic potential of Myxococcota including descriptions for ten novel species: Archangium lansinium sp. nov., Myxococcus landrumus sp. nov., Nannocystis bai.</title>
        <authorList>
            <person name="Ahearne A."/>
            <person name="Stevens C."/>
            <person name="Phillips K."/>
        </authorList>
    </citation>
    <scope>NUCLEOTIDE SEQUENCE</scope>
    <source>
        <strain evidence="12">Na p29</strain>
    </source>
</reference>
<dbReference type="PROSITE" id="PS00611">
    <property type="entry name" value="HISOL_DEHYDROGENASE"/>
    <property type="match status" value="1"/>
</dbReference>
<evidence type="ECO:0000256" key="10">
    <source>
        <dbReference type="PIRSR" id="PIRSR000099-4"/>
    </source>
</evidence>
<evidence type="ECO:0000256" key="9">
    <source>
        <dbReference type="PIRSR" id="PIRSR000099-3"/>
    </source>
</evidence>
<evidence type="ECO:0000313" key="13">
    <source>
        <dbReference type="Proteomes" id="UP001150924"/>
    </source>
</evidence>
<keyword evidence="4 5" id="KW-0560">Oxidoreductase</keyword>
<feature type="binding site" evidence="5 10">
    <location>
        <position position="363"/>
    </location>
    <ligand>
        <name>Zn(2+)</name>
        <dbReference type="ChEBI" id="CHEBI:29105"/>
    </ligand>
</feature>
<dbReference type="InterPro" id="IPR012131">
    <property type="entry name" value="Hstdl_DH"/>
</dbReference>
<feature type="binding site" evidence="5 8">
    <location>
        <position position="193"/>
    </location>
    <ligand>
        <name>NAD(+)</name>
        <dbReference type="ChEBI" id="CHEBI:57540"/>
    </ligand>
</feature>
<feature type="binding site" evidence="5 10">
    <location>
        <position position="261"/>
    </location>
    <ligand>
        <name>Zn(2+)</name>
        <dbReference type="ChEBI" id="CHEBI:29105"/>
    </ligand>
</feature>
<evidence type="ECO:0000256" key="5">
    <source>
        <dbReference type="HAMAP-Rule" id="MF_01024"/>
    </source>
</evidence>
<gene>
    <name evidence="5 12" type="primary">hisD</name>
    <name evidence="12" type="ORF">OV079_29720</name>
</gene>
<feature type="active site" description="Proton acceptor" evidence="5 7">
    <location>
        <position position="330"/>
    </location>
</feature>
<dbReference type="SUPFAM" id="SSF53720">
    <property type="entry name" value="ALDH-like"/>
    <property type="match status" value="1"/>
</dbReference>
<dbReference type="HAMAP" id="MF_01024">
    <property type="entry name" value="HisD"/>
    <property type="match status" value="1"/>
</dbReference>
<dbReference type="NCBIfam" id="TIGR00069">
    <property type="entry name" value="hisD"/>
    <property type="match status" value="1"/>
</dbReference>
<keyword evidence="5 8" id="KW-0520">NAD</keyword>
<dbReference type="InterPro" id="IPR001692">
    <property type="entry name" value="Histidinol_DH_CS"/>
</dbReference>
<evidence type="ECO:0000256" key="1">
    <source>
        <dbReference type="ARBA" id="ARBA00010178"/>
    </source>
</evidence>
<comment type="caution">
    <text evidence="12">The sequence shown here is derived from an EMBL/GenBank/DDBJ whole genome shotgun (WGS) entry which is preliminary data.</text>
</comment>
<comment type="catalytic activity">
    <reaction evidence="5">
        <text>L-histidinol + 2 NAD(+) + H2O = L-histidine + 2 NADH + 3 H(+)</text>
        <dbReference type="Rhea" id="RHEA:20641"/>
        <dbReference type="ChEBI" id="CHEBI:15377"/>
        <dbReference type="ChEBI" id="CHEBI:15378"/>
        <dbReference type="ChEBI" id="CHEBI:57540"/>
        <dbReference type="ChEBI" id="CHEBI:57595"/>
        <dbReference type="ChEBI" id="CHEBI:57699"/>
        <dbReference type="ChEBI" id="CHEBI:57945"/>
        <dbReference type="EC" id="1.1.1.23"/>
    </reaction>
</comment>
<dbReference type="PRINTS" id="PR00083">
    <property type="entry name" value="HOLDHDRGNASE"/>
</dbReference>
<dbReference type="Gene3D" id="1.20.5.1300">
    <property type="match status" value="1"/>
</dbReference>
<dbReference type="AlphaFoldDB" id="A0A9X3J041"/>
<dbReference type="EC" id="1.1.1.23" evidence="5"/>
<dbReference type="GO" id="GO:0005829">
    <property type="term" value="C:cytosol"/>
    <property type="evidence" value="ECO:0007669"/>
    <property type="project" value="TreeGrafter"/>
</dbReference>
<comment type="cofactor">
    <cofactor evidence="5 10">
        <name>Zn(2+)</name>
        <dbReference type="ChEBI" id="CHEBI:29105"/>
    </cofactor>
    <text evidence="5 10">Binds 1 zinc ion per subunit.</text>
</comment>
<feature type="binding site" evidence="5 8">
    <location>
        <position position="216"/>
    </location>
    <ligand>
        <name>NAD(+)</name>
        <dbReference type="ChEBI" id="CHEBI:57540"/>
    </ligand>
</feature>
<evidence type="ECO:0000256" key="6">
    <source>
        <dbReference type="PIRNR" id="PIRNR000099"/>
    </source>
</evidence>
<feature type="binding site" evidence="5 10">
    <location>
        <position position="422"/>
    </location>
    <ligand>
        <name>Zn(2+)</name>
        <dbReference type="ChEBI" id="CHEBI:29105"/>
    </ligand>
</feature>
<keyword evidence="2 5" id="KW-0479">Metal-binding</keyword>
<dbReference type="InterPro" id="IPR016161">
    <property type="entry name" value="Ald_DH/histidinol_DH"/>
</dbReference>
<feature type="binding site" evidence="5 9">
    <location>
        <position position="422"/>
    </location>
    <ligand>
        <name>substrate</name>
    </ligand>
</feature>
<dbReference type="RefSeq" id="WP_267772345.1">
    <property type="nucleotide sequence ID" value="NZ_JAPNKE010000002.1"/>
</dbReference>
<dbReference type="GO" id="GO:0051287">
    <property type="term" value="F:NAD binding"/>
    <property type="evidence" value="ECO:0007669"/>
    <property type="project" value="InterPro"/>
</dbReference>
<feature type="binding site" evidence="5 9">
    <location>
        <position position="417"/>
    </location>
    <ligand>
        <name>substrate</name>
    </ligand>
</feature>
<keyword evidence="3 5" id="KW-0862">Zinc</keyword>
<protein>
    <recommendedName>
        <fullName evidence="5">Histidinol dehydrogenase</fullName>
        <shortName evidence="5">HDH</shortName>
        <ecNumber evidence="5">1.1.1.23</ecNumber>
    </recommendedName>
</protein>
<dbReference type="EMBL" id="JAPNKE010000002">
    <property type="protein sequence ID" value="MCY1009670.1"/>
    <property type="molecule type" value="Genomic_DNA"/>
</dbReference>
<evidence type="ECO:0000256" key="8">
    <source>
        <dbReference type="PIRSR" id="PIRSR000099-2"/>
    </source>
</evidence>
<feature type="binding site" evidence="5 10">
    <location>
        <position position="264"/>
    </location>
    <ligand>
        <name>Zn(2+)</name>
        <dbReference type="ChEBI" id="CHEBI:29105"/>
    </ligand>
</feature>
<feature type="binding site" evidence="5 9">
    <location>
        <position position="363"/>
    </location>
    <ligand>
        <name>substrate</name>
    </ligand>
</feature>
<feature type="binding site" evidence="5 9">
    <location>
        <position position="264"/>
    </location>
    <ligand>
        <name>substrate</name>
    </ligand>
</feature>
<comment type="similarity">
    <text evidence="1 5 6 11">Belongs to the histidinol dehydrogenase family.</text>
</comment>
<comment type="function">
    <text evidence="5">Catalyzes the sequential NAD-dependent oxidations of L-histidinol to L-histidinaldehyde and then to L-histidine.</text>
</comment>
<sequence>MRDLGFRTLDLRGGGRAEDPSTWRGLCSRAAGLEGEADAAARAIIADVRARGDAAVCELTSRFEQRTLTPEQFEISREARAEAAARVSPDLRAALVTAAHGIRVFHETQAHADTGLEIEDVSLYSRVAPLRRVAVYAPGGTAAYPSSVLMAGIPAKVAGVPEVILVTPRAPDVVLLAAEIAEVDRVFQIGGAQAIAALALGTATVPRVDKIVGPGNAYVTAAKRQVFGLCAIDGIAGPSEIVVVADATADPELVAADLIAQAEHDVLACAILITDSEPLVPAVIAALTRQLGDLPRAEIASQALREHGAAVLVDDVAAMVAAVNAYAPEHVELLLADADAVAKQITSAGAIFVGAFTPEAAGDYTAGPSHVLPTAGAARFASPLGVWDFVKHTSVLRLGRDALAAQAPAIARLARAEGLEGHARAAELRLRETT</sequence>
<evidence type="ECO:0000256" key="2">
    <source>
        <dbReference type="ARBA" id="ARBA00022723"/>
    </source>
</evidence>
<accession>A0A9X3J041</accession>
<evidence type="ECO:0000256" key="4">
    <source>
        <dbReference type="ARBA" id="ARBA00023002"/>
    </source>
</evidence>
<organism evidence="12 13">
    <name type="scientific">Nannocystis pusilla</name>
    <dbReference type="NCBI Taxonomy" id="889268"/>
    <lineage>
        <taxon>Bacteria</taxon>
        <taxon>Pseudomonadati</taxon>
        <taxon>Myxococcota</taxon>
        <taxon>Polyangia</taxon>
        <taxon>Nannocystales</taxon>
        <taxon>Nannocystaceae</taxon>
        <taxon>Nannocystis</taxon>
    </lineage>
</organism>
<dbReference type="PANTHER" id="PTHR21256:SF2">
    <property type="entry name" value="HISTIDINE BIOSYNTHESIS TRIFUNCTIONAL PROTEIN"/>
    <property type="match status" value="1"/>
</dbReference>
<keyword evidence="13" id="KW-1185">Reference proteome</keyword>
<dbReference type="PANTHER" id="PTHR21256">
    <property type="entry name" value="HISTIDINOL DEHYDROGENASE HDH"/>
    <property type="match status" value="1"/>
</dbReference>
<feature type="binding site" evidence="5 8">
    <location>
        <position position="136"/>
    </location>
    <ligand>
        <name>NAD(+)</name>
        <dbReference type="ChEBI" id="CHEBI:57540"/>
    </ligand>
</feature>
<evidence type="ECO:0000256" key="11">
    <source>
        <dbReference type="RuleBase" id="RU004175"/>
    </source>
</evidence>
<keyword evidence="5" id="KW-0028">Amino-acid biosynthesis</keyword>